<dbReference type="InterPro" id="IPR013785">
    <property type="entry name" value="Aldolase_TIM"/>
</dbReference>
<keyword evidence="9" id="KW-0560">Oxidoreductase</keyword>
<evidence type="ECO:0000259" key="13">
    <source>
        <dbReference type="PROSITE" id="PS51371"/>
    </source>
</evidence>
<evidence type="ECO:0000313" key="14">
    <source>
        <dbReference type="EMBL" id="SVA60569.1"/>
    </source>
</evidence>
<sequence length="441" mass="47660">MLNPDTIKTYLTFDDVLLLPGHSKVLPTEVSLKTQLTQKISINCPLISAPMDTVTEAALAIALAQEGGIGIIHRNLPPERQRKMVDQVKRSVSAMIPDPITMDPDQTLSTALRLMEKYHITGIPITKKNKLVGILTNRDLRTAQKHSTPIRDVMTKSKLVTLPEGSSLKKAKKLLNDNRIEKLPIVDKKGNLRGLITLKDVEKYAQFPNATKDSKGRLMVGAALGVAQNRMEHIEDLMRVGLDILVIDSAHGHSEKVLKTIREIKKTFPEIQIIGGNVATAEGTRDLIKAGVDAVKVGVGPGSICTTRVVTGVGVPQITAIAECVKVASKKNIPIISDGGIKLSGDITKAIAAGAHTVMIGSLFAGTEESPGEKILYQGRSYKEYRGMGSIAAMSQGSSDRYFQELELSDSKLVPEGVEARIPYRGGIAFTVHQMLGGIRA</sequence>
<gene>
    <name evidence="14" type="ORF">METZ01_LOCUS113423</name>
</gene>
<dbReference type="FunFam" id="3.20.20.70:FF:000003">
    <property type="entry name" value="GMP reductase"/>
    <property type="match status" value="1"/>
</dbReference>
<feature type="non-terminal residue" evidence="14">
    <location>
        <position position="441"/>
    </location>
</feature>
<dbReference type="Pfam" id="PF00478">
    <property type="entry name" value="IMPDH"/>
    <property type="match status" value="1"/>
</dbReference>
<accession>A0A381X735</accession>
<dbReference type="CDD" id="cd00381">
    <property type="entry name" value="IMPDH"/>
    <property type="match status" value="1"/>
</dbReference>
<keyword evidence="8" id="KW-0630">Potassium</keyword>
<dbReference type="InterPro" id="IPR046342">
    <property type="entry name" value="CBS_dom_sf"/>
</dbReference>
<evidence type="ECO:0000256" key="10">
    <source>
        <dbReference type="ARBA" id="ARBA00023027"/>
    </source>
</evidence>
<evidence type="ECO:0000256" key="2">
    <source>
        <dbReference type="ARBA" id="ARBA00005502"/>
    </source>
</evidence>
<evidence type="ECO:0000256" key="1">
    <source>
        <dbReference type="ARBA" id="ARBA00001958"/>
    </source>
</evidence>
<dbReference type="PANTHER" id="PTHR11911:SF111">
    <property type="entry name" value="INOSINE-5'-MONOPHOSPHATE DEHYDROGENASE"/>
    <property type="match status" value="1"/>
</dbReference>
<comment type="similarity">
    <text evidence="2">Belongs to the IMPDH/GMPR family.</text>
</comment>
<reference evidence="14" key="1">
    <citation type="submission" date="2018-05" db="EMBL/GenBank/DDBJ databases">
        <authorList>
            <person name="Lanie J.A."/>
            <person name="Ng W.-L."/>
            <person name="Kazmierczak K.M."/>
            <person name="Andrzejewski T.M."/>
            <person name="Davidsen T.M."/>
            <person name="Wayne K.J."/>
            <person name="Tettelin H."/>
            <person name="Glass J.I."/>
            <person name="Rusch D."/>
            <person name="Podicherti R."/>
            <person name="Tsui H.-C.T."/>
            <person name="Winkler M.E."/>
        </authorList>
    </citation>
    <scope>NUCLEOTIDE SEQUENCE</scope>
</reference>
<dbReference type="GO" id="GO:0046872">
    <property type="term" value="F:metal ion binding"/>
    <property type="evidence" value="ECO:0007669"/>
    <property type="project" value="UniProtKB-KW"/>
</dbReference>
<comment type="cofactor">
    <cofactor evidence="1">
        <name>K(+)</name>
        <dbReference type="ChEBI" id="CHEBI:29103"/>
    </cofactor>
</comment>
<dbReference type="SMART" id="SM00116">
    <property type="entry name" value="CBS"/>
    <property type="match status" value="2"/>
</dbReference>
<dbReference type="GO" id="GO:0006177">
    <property type="term" value="P:GMP biosynthetic process"/>
    <property type="evidence" value="ECO:0007669"/>
    <property type="project" value="UniProtKB-KW"/>
</dbReference>
<dbReference type="GO" id="GO:0006183">
    <property type="term" value="P:GTP biosynthetic process"/>
    <property type="evidence" value="ECO:0007669"/>
    <property type="project" value="TreeGrafter"/>
</dbReference>
<feature type="domain" description="CBS" evidence="13">
    <location>
        <begin position="154"/>
        <end position="211"/>
    </location>
</feature>
<name>A0A381X735_9ZZZZ</name>
<dbReference type="InterPro" id="IPR005990">
    <property type="entry name" value="IMP_DH"/>
</dbReference>
<keyword evidence="5" id="KW-0677">Repeat</keyword>
<proteinExistence type="inferred from homology"/>
<evidence type="ECO:0000256" key="4">
    <source>
        <dbReference type="ARBA" id="ARBA00022723"/>
    </source>
</evidence>
<keyword evidence="7" id="KW-0658">Purine biosynthesis</keyword>
<keyword evidence="4" id="KW-0479">Metal-binding</keyword>
<dbReference type="InterPro" id="IPR015875">
    <property type="entry name" value="IMP_DH/GMP_Rdtase_CS"/>
</dbReference>
<organism evidence="14">
    <name type="scientific">marine metagenome</name>
    <dbReference type="NCBI Taxonomy" id="408172"/>
    <lineage>
        <taxon>unclassified sequences</taxon>
        <taxon>metagenomes</taxon>
        <taxon>ecological metagenomes</taxon>
    </lineage>
</organism>
<dbReference type="HAMAP" id="MF_01964">
    <property type="entry name" value="IMPDH"/>
    <property type="match status" value="1"/>
</dbReference>
<evidence type="ECO:0000256" key="7">
    <source>
        <dbReference type="ARBA" id="ARBA00022755"/>
    </source>
</evidence>
<evidence type="ECO:0000256" key="11">
    <source>
        <dbReference type="ARBA" id="ARBA00023122"/>
    </source>
</evidence>
<keyword evidence="11" id="KW-0129">CBS domain</keyword>
<feature type="domain" description="CBS" evidence="13">
    <location>
        <begin position="95"/>
        <end position="150"/>
    </location>
</feature>
<dbReference type="Pfam" id="PF00571">
    <property type="entry name" value="CBS"/>
    <property type="match status" value="2"/>
</dbReference>
<evidence type="ECO:0000256" key="9">
    <source>
        <dbReference type="ARBA" id="ARBA00023002"/>
    </source>
</evidence>
<dbReference type="SUPFAM" id="SSF54631">
    <property type="entry name" value="CBS-domain pair"/>
    <property type="match status" value="1"/>
</dbReference>
<evidence type="ECO:0000256" key="3">
    <source>
        <dbReference type="ARBA" id="ARBA00011881"/>
    </source>
</evidence>
<evidence type="ECO:0000256" key="5">
    <source>
        <dbReference type="ARBA" id="ARBA00022737"/>
    </source>
</evidence>
<keyword evidence="6" id="KW-0332">GMP biosynthesis</keyword>
<protein>
    <recommendedName>
        <fullName evidence="13">CBS domain-containing protein</fullName>
    </recommendedName>
</protein>
<evidence type="ECO:0000256" key="8">
    <source>
        <dbReference type="ARBA" id="ARBA00022958"/>
    </source>
</evidence>
<dbReference type="SUPFAM" id="SSF51412">
    <property type="entry name" value="Inosine monophosphate dehydrogenase (IMPDH)"/>
    <property type="match status" value="1"/>
</dbReference>
<evidence type="ECO:0000256" key="6">
    <source>
        <dbReference type="ARBA" id="ARBA00022749"/>
    </source>
</evidence>
<keyword evidence="10" id="KW-0520">NAD</keyword>
<dbReference type="GO" id="GO:0003938">
    <property type="term" value="F:IMP dehydrogenase activity"/>
    <property type="evidence" value="ECO:0007669"/>
    <property type="project" value="UniProtKB-EC"/>
</dbReference>
<dbReference type="AlphaFoldDB" id="A0A381X735"/>
<dbReference type="Gene3D" id="3.20.20.70">
    <property type="entry name" value="Aldolase class I"/>
    <property type="match status" value="1"/>
</dbReference>
<dbReference type="NCBIfam" id="TIGR01302">
    <property type="entry name" value="IMP_dehydrog"/>
    <property type="match status" value="1"/>
</dbReference>
<dbReference type="PROSITE" id="PS51371">
    <property type="entry name" value="CBS"/>
    <property type="match status" value="2"/>
</dbReference>
<evidence type="ECO:0000256" key="12">
    <source>
        <dbReference type="ARBA" id="ARBA00048028"/>
    </source>
</evidence>
<dbReference type="InterPro" id="IPR000644">
    <property type="entry name" value="CBS_dom"/>
</dbReference>
<dbReference type="EMBL" id="UINC01014147">
    <property type="protein sequence ID" value="SVA60569.1"/>
    <property type="molecule type" value="Genomic_DNA"/>
</dbReference>
<comment type="catalytic activity">
    <reaction evidence="12">
        <text>IMP + NAD(+) + H2O = XMP + NADH + H(+)</text>
        <dbReference type="Rhea" id="RHEA:11708"/>
        <dbReference type="ChEBI" id="CHEBI:15377"/>
        <dbReference type="ChEBI" id="CHEBI:15378"/>
        <dbReference type="ChEBI" id="CHEBI:57464"/>
        <dbReference type="ChEBI" id="CHEBI:57540"/>
        <dbReference type="ChEBI" id="CHEBI:57945"/>
        <dbReference type="ChEBI" id="CHEBI:58053"/>
        <dbReference type="EC" id="1.1.1.205"/>
    </reaction>
</comment>
<dbReference type="InterPro" id="IPR001093">
    <property type="entry name" value="IMP_DH_GMPRt"/>
</dbReference>
<dbReference type="PROSITE" id="PS00487">
    <property type="entry name" value="IMP_DH_GMP_RED"/>
    <property type="match status" value="1"/>
</dbReference>
<dbReference type="CDD" id="cd04601">
    <property type="entry name" value="CBS_pair_IMPDH"/>
    <property type="match status" value="1"/>
</dbReference>
<comment type="subunit">
    <text evidence="3">Homotetramer.</text>
</comment>
<dbReference type="PANTHER" id="PTHR11911">
    <property type="entry name" value="INOSINE-5-MONOPHOSPHATE DEHYDROGENASE RELATED"/>
    <property type="match status" value="1"/>
</dbReference>
<dbReference type="SMART" id="SM01240">
    <property type="entry name" value="IMPDH"/>
    <property type="match status" value="1"/>
</dbReference>
<dbReference type="PIRSF" id="PIRSF000130">
    <property type="entry name" value="IMPDH"/>
    <property type="match status" value="1"/>
</dbReference>